<keyword evidence="1" id="KW-0378">Hydrolase</keyword>
<dbReference type="SUPFAM" id="SSF53474">
    <property type="entry name" value="alpha/beta-Hydrolases"/>
    <property type="match status" value="1"/>
</dbReference>
<protein>
    <recommendedName>
        <fullName evidence="2">Alpha/beta hydrolase fold-3 domain-containing protein</fullName>
    </recommendedName>
</protein>
<dbReference type="AlphaFoldDB" id="A0A0B7KIY8"/>
<dbReference type="PANTHER" id="PTHR48081">
    <property type="entry name" value="AB HYDROLASE SUPERFAMILY PROTEIN C4A8.06C"/>
    <property type="match status" value="1"/>
</dbReference>
<gene>
    <name evidence="3" type="ORF">BN869_000010714_1</name>
</gene>
<accession>A0A0B7KIY8</accession>
<organism evidence="3">
    <name type="scientific">Bionectria ochroleuca</name>
    <name type="common">Gliocladium roseum</name>
    <dbReference type="NCBI Taxonomy" id="29856"/>
    <lineage>
        <taxon>Eukaryota</taxon>
        <taxon>Fungi</taxon>
        <taxon>Dikarya</taxon>
        <taxon>Ascomycota</taxon>
        <taxon>Pezizomycotina</taxon>
        <taxon>Sordariomycetes</taxon>
        <taxon>Hypocreomycetidae</taxon>
        <taxon>Hypocreales</taxon>
        <taxon>Bionectriaceae</taxon>
        <taxon>Clonostachys</taxon>
    </lineage>
</organism>
<evidence type="ECO:0000313" key="3">
    <source>
        <dbReference type="EMBL" id="CEO54656.1"/>
    </source>
</evidence>
<proteinExistence type="predicted"/>
<name>A0A0B7KIY8_BIOOC</name>
<evidence type="ECO:0000259" key="2">
    <source>
        <dbReference type="Pfam" id="PF07859"/>
    </source>
</evidence>
<dbReference type="InterPro" id="IPR050300">
    <property type="entry name" value="GDXG_lipolytic_enzyme"/>
</dbReference>
<dbReference type="GO" id="GO:0016787">
    <property type="term" value="F:hydrolase activity"/>
    <property type="evidence" value="ECO:0007669"/>
    <property type="project" value="UniProtKB-KW"/>
</dbReference>
<dbReference type="InterPro" id="IPR029058">
    <property type="entry name" value="AB_hydrolase_fold"/>
</dbReference>
<evidence type="ECO:0000256" key="1">
    <source>
        <dbReference type="ARBA" id="ARBA00022801"/>
    </source>
</evidence>
<dbReference type="EMBL" id="CDPU01000044">
    <property type="protein sequence ID" value="CEO54656.1"/>
    <property type="molecule type" value="Genomic_DNA"/>
</dbReference>
<dbReference type="Gene3D" id="3.40.50.1820">
    <property type="entry name" value="alpha/beta hydrolase"/>
    <property type="match status" value="1"/>
</dbReference>
<dbReference type="InterPro" id="IPR013094">
    <property type="entry name" value="AB_hydrolase_3"/>
</dbReference>
<feature type="domain" description="Alpha/beta hydrolase fold-3" evidence="2">
    <location>
        <begin position="72"/>
        <end position="281"/>
    </location>
</feature>
<reference evidence="3" key="1">
    <citation type="submission" date="2015-01" db="EMBL/GenBank/DDBJ databases">
        <authorList>
            <person name="Durling Mikael"/>
        </authorList>
    </citation>
    <scope>NUCLEOTIDE SEQUENCE</scope>
</reference>
<dbReference type="Pfam" id="PF07859">
    <property type="entry name" value="Abhydrolase_3"/>
    <property type="match status" value="1"/>
</dbReference>
<dbReference type="PANTHER" id="PTHR48081:SF8">
    <property type="entry name" value="ALPHA_BETA HYDROLASE FOLD-3 DOMAIN-CONTAINING PROTEIN-RELATED"/>
    <property type="match status" value="1"/>
</dbReference>
<sequence length="304" mass="33585">MLEQKQVLGPLEVRERVNEIIKTVGDALPWPSGMKESTHTATSLDGTSLEIRRFVPEDLLGDSCDSPPERAVIFAFGGGMTAGSVEVFRGFIATIAQQSATQVFAPQWRIAPENPYPAGVEDVYSSMVWLQAHAAEFHVDPARLVVFGVSAGGLVAAGAALMARDRQLDPPLAAQCLRYPCLSDQTAVAADDPRLGRFTWSVESNDSAWKIYMGGLEKWERNDENCPIYAVPLRAQNLDGLPPTHIGVGEYDILRDENKEYARRLGEGTELYVYPEMPHGFDANPTLSLGKVMWDREAKFIQRF</sequence>